<keyword evidence="3" id="KW-0732">Signal</keyword>
<reference evidence="5 6" key="1">
    <citation type="submission" date="2014-04" db="EMBL/GenBank/DDBJ databases">
        <title>Evolutionary Origins and Diversification of the Mycorrhizal Mutualists.</title>
        <authorList>
            <consortium name="DOE Joint Genome Institute"/>
            <consortium name="Mycorrhizal Genomics Consortium"/>
            <person name="Kohler A."/>
            <person name="Kuo A."/>
            <person name="Nagy L.G."/>
            <person name="Floudas D."/>
            <person name="Copeland A."/>
            <person name="Barry K.W."/>
            <person name="Cichocki N."/>
            <person name="Veneault-Fourrey C."/>
            <person name="LaButti K."/>
            <person name="Lindquist E.A."/>
            <person name="Lipzen A."/>
            <person name="Lundell T."/>
            <person name="Morin E."/>
            <person name="Murat C."/>
            <person name="Riley R."/>
            <person name="Ohm R."/>
            <person name="Sun H."/>
            <person name="Tunlid A."/>
            <person name="Henrissat B."/>
            <person name="Grigoriev I.V."/>
            <person name="Hibbett D.S."/>
            <person name="Martin F."/>
        </authorList>
    </citation>
    <scope>NUCLEOTIDE SEQUENCE [LARGE SCALE GENOMIC DNA]</scope>
    <source>
        <strain evidence="5 6">FD-317 M1</strain>
    </source>
</reference>
<organism evidence="5 6">
    <name type="scientific">Collybiopsis luxurians FD-317 M1</name>
    <dbReference type="NCBI Taxonomy" id="944289"/>
    <lineage>
        <taxon>Eukaryota</taxon>
        <taxon>Fungi</taxon>
        <taxon>Dikarya</taxon>
        <taxon>Basidiomycota</taxon>
        <taxon>Agaricomycotina</taxon>
        <taxon>Agaricomycetes</taxon>
        <taxon>Agaricomycetidae</taxon>
        <taxon>Agaricales</taxon>
        <taxon>Marasmiineae</taxon>
        <taxon>Omphalotaceae</taxon>
        <taxon>Collybiopsis</taxon>
        <taxon>Collybiopsis luxurians</taxon>
    </lineage>
</organism>
<dbReference type="InterPro" id="IPR029058">
    <property type="entry name" value="AB_hydrolase_fold"/>
</dbReference>
<dbReference type="HOGENOM" id="CLU_006586_10_6_1"/>
<dbReference type="Pfam" id="PF00135">
    <property type="entry name" value="COesterase"/>
    <property type="match status" value="1"/>
</dbReference>
<accession>A0A0D0ASC0</accession>
<comment type="similarity">
    <text evidence="1 3">Belongs to the type-B carboxylesterase/lipase family.</text>
</comment>
<name>A0A0D0ASC0_9AGAR</name>
<dbReference type="InterPro" id="IPR002018">
    <property type="entry name" value="CarbesteraseB"/>
</dbReference>
<feature type="chain" id="PRO_5005112142" description="Carboxylic ester hydrolase" evidence="3">
    <location>
        <begin position="23"/>
        <end position="544"/>
    </location>
</feature>
<dbReference type="Gene3D" id="3.40.50.1820">
    <property type="entry name" value="alpha/beta hydrolase"/>
    <property type="match status" value="1"/>
</dbReference>
<gene>
    <name evidence="5" type="ORF">GYMLUDRAFT_265047</name>
</gene>
<evidence type="ECO:0000256" key="2">
    <source>
        <dbReference type="ARBA" id="ARBA00022801"/>
    </source>
</evidence>
<dbReference type="OrthoDB" id="408631at2759"/>
<dbReference type="ESTHER" id="9agar-a0a0d0asc0">
    <property type="family name" value="Fungal_carboxylesterase_lipase"/>
</dbReference>
<keyword evidence="2 3" id="KW-0378">Hydrolase</keyword>
<dbReference type="AlphaFoldDB" id="A0A0D0ASC0"/>
<dbReference type="InterPro" id="IPR019819">
    <property type="entry name" value="Carboxylesterase_B_CS"/>
</dbReference>
<keyword evidence="6" id="KW-1185">Reference proteome</keyword>
<feature type="signal peptide" evidence="3">
    <location>
        <begin position="1"/>
        <end position="22"/>
    </location>
</feature>
<dbReference type="Proteomes" id="UP000053593">
    <property type="component" value="Unassembled WGS sequence"/>
</dbReference>
<sequence>MKAYPFLRVLLLTLTVIGVIRAQNGSLIIQTTSGTFRGVETGNGTEQWLGIPYAFPPVGSLRFKAPVPFHDDSHSSVKAADTFGNACPQPLNVLGIPDVLGAPVSEDCLYLNVWRPKNTSQNVTLPVMVWIHGGSYTTGAASEPAWDPTRIITRSVQLGKPMIFVSMNYRVNTFGFLATSLQAPQDLNAGLLDQRLAMEWVQDNIFGFGGDPDKVTIWGQSAGAGSTEAHMIYPANRTLFRAVMADSSVGPFKSSPPASTYDKPGLPFARLLENTGCTFGPEAIKCLQDIPFEVGLIIVVVSWTLEIIPLSNSLFLLPFLPLSRGMQTLLDISNTMIDATLNQQLWQPAIGPPGSFADTRASIKIQNKDFLHVPYLAGTNLNEGTRFSTSLLGLNLTGRAQDEAFVNFIGNLFIDNSTITQDVYDEILSMWPANDPLLGGPFHTGDSLFDRAEAWYGNEMFVAPRRLFFENAAELQNVFAYWFKEFIPGNNVTLGVFHESELSLLFGPVPTPVEDEFANQMLDLWINFVNDMDPGGKYQLYCLT</sequence>
<evidence type="ECO:0000256" key="3">
    <source>
        <dbReference type="RuleBase" id="RU361235"/>
    </source>
</evidence>
<proteinExistence type="inferred from homology"/>
<evidence type="ECO:0000313" key="5">
    <source>
        <dbReference type="EMBL" id="KIK53320.1"/>
    </source>
</evidence>
<evidence type="ECO:0000313" key="6">
    <source>
        <dbReference type="Proteomes" id="UP000053593"/>
    </source>
</evidence>
<evidence type="ECO:0000259" key="4">
    <source>
        <dbReference type="Pfam" id="PF00135"/>
    </source>
</evidence>
<protein>
    <recommendedName>
        <fullName evidence="3">Carboxylic ester hydrolase</fullName>
        <ecNumber evidence="3">3.1.1.-</ecNumber>
    </recommendedName>
</protein>
<dbReference type="PROSITE" id="PS00941">
    <property type="entry name" value="CARBOXYLESTERASE_B_2"/>
    <property type="match status" value="1"/>
</dbReference>
<dbReference type="GO" id="GO:0016787">
    <property type="term" value="F:hydrolase activity"/>
    <property type="evidence" value="ECO:0007669"/>
    <property type="project" value="UniProtKB-KW"/>
</dbReference>
<dbReference type="EMBL" id="KN834830">
    <property type="protein sequence ID" value="KIK53320.1"/>
    <property type="molecule type" value="Genomic_DNA"/>
</dbReference>
<dbReference type="PANTHER" id="PTHR11559">
    <property type="entry name" value="CARBOXYLESTERASE"/>
    <property type="match status" value="1"/>
</dbReference>
<feature type="domain" description="Carboxylesterase type B" evidence="4">
    <location>
        <begin position="27"/>
        <end position="536"/>
    </location>
</feature>
<dbReference type="PROSITE" id="PS00122">
    <property type="entry name" value="CARBOXYLESTERASE_B_1"/>
    <property type="match status" value="1"/>
</dbReference>
<dbReference type="InterPro" id="IPR019826">
    <property type="entry name" value="Carboxylesterase_B_AS"/>
</dbReference>
<dbReference type="SUPFAM" id="SSF53474">
    <property type="entry name" value="alpha/beta-Hydrolases"/>
    <property type="match status" value="1"/>
</dbReference>
<evidence type="ECO:0000256" key="1">
    <source>
        <dbReference type="ARBA" id="ARBA00005964"/>
    </source>
</evidence>
<dbReference type="EC" id="3.1.1.-" evidence="3"/>
<dbReference type="InterPro" id="IPR050309">
    <property type="entry name" value="Type-B_Carboxylest/Lipase"/>
</dbReference>